<dbReference type="InterPro" id="IPR036460">
    <property type="entry name" value="Cu_amine_oxidase_C_sf"/>
</dbReference>
<dbReference type="PANTHER" id="PTHR10638:SF20">
    <property type="entry name" value="AMINE OXIDASE"/>
    <property type="match status" value="1"/>
</dbReference>
<evidence type="ECO:0000259" key="13">
    <source>
        <dbReference type="Pfam" id="PF09248"/>
    </source>
</evidence>
<evidence type="ECO:0000313" key="15">
    <source>
        <dbReference type="Proteomes" id="UP001265746"/>
    </source>
</evidence>
<dbReference type="Pfam" id="PF09248">
    <property type="entry name" value="DUF1965"/>
    <property type="match status" value="1"/>
</dbReference>
<reference evidence="14" key="1">
    <citation type="submission" date="2023-06" db="EMBL/GenBank/DDBJ databases">
        <authorList>
            <person name="Noh H."/>
        </authorList>
    </citation>
    <scope>NUCLEOTIDE SEQUENCE</scope>
    <source>
        <strain evidence="14">DUCC20226</strain>
    </source>
</reference>
<evidence type="ECO:0000259" key="12">
    <source>
        <dbReference type="Pfam" id="PF02727"/>
    </source>
</evidence>
<dbReference type="SUPFAM" id="SSF54416">
    <property type="entry name" value="Amine oxidase N-terminal region"/>
    <property type="match status" value="2"/>
</dbReference>
<comment type="PTM">
    <text evidence="8 9">Topaquinone (TPQ) is generated by copper-dependent autoxidation of a specific tyrosyl residue.</text>
</comment>
<dbReference type="PANTHER" id="PTHR10638">
    <property type="entry name" value="COPPER AMINE OXIDASE"/>
    <property type="match status" value="1"/>
</dbReference>
<evidence type="ECO:0000259" key="11">
    <source>
        <dbReference type="Pfam" id="PF01179"/>
    </source>
</evidence>
<dbReference type="SUPFAM" id="SSF49998">
    <property type="entry name" value="Amine oxidase catalytic domain"/>
    <property type="match status" value="1"/>
</dbReference>
<keyword evidence="10" id="KW-0732">Signal</keyword>
<dbReference type="InterPro" id="IPR016182">
    <property type="entry name" value="Cu_amine_oxidase_N-reg"/>
</dbReference>
<accession>A0AAD9VYP0</accession>
<dbReference type="GO" id="GO:0005507">
    <property type="term" value="F:copper ion binding"/>
    <property type="evidence" value="ECO:0007669"/>
    <property type="project" value="InterPro"/>
</dbReference>
<dbReference type="GO" id="GO:0048038">
    <property type="term" value="F:quinone binding"/>
    <property type="evidence" value="ECO:0007669"/>
    <property type="project" value="InterPro"/>
</dbReference>
<evidence type="ECO:0000256" key="10">
    <source>
        <dbReference type="SAM" id="SignalP"/>
    </source>
</evidence>
<comment type="similarity">
    <text evidence="2 9">Belongs to the copper/topaquinone oxidase family.</text>
</comment>
<feature type="domain" description="Copper amine oxidase catalytic" evidence="11">
    <location>
        <begin position="304"/>
        <end position="707"/>
    </location>
</feature>
<dbReference type="Pfam" id="PF02727">
    <property type="entry name" value="Cu_amine_oxidN2"/>
    <property type="match status" value="1"/>
</dbReference>
<proteinExistence type="inferred from homology"/>
<evidence type="ECO:0000313" key="14">
    <source>
        <dbReference type="EMBL" id="KAK2596318.1"/>
    </source>
</evidence>
<dbReference type="InterPro" id="IPR015798">
    <property type="entry name" value="Cu_amine_oxidase_C"/>
</dbReference>
<feature type="domain" description="Copper amine oxidase N2-terminal" evidence="12">
    <location>
        <begin position="58"/>
        <end position="135"/>
    </location>
</feature>
<keyword evidence="4 7" id="KW-0801">TPQ</keyword>
<dbReference type="GO" id="GO:0009308">
    <property type="term" value="P:amine metabolic process"/>
    <property type="evidence" value="ECO:0007669"/>
    <property type="project" value="UniProtKB-UniRule"/>
</dbReference>
<dbReference type="Gene3D" id="2.70.98.20">
    <property type="entry name" value="Copper amine oxidase, catalytic domain"/>
    <property type="match status" value="1"/>
</dbReference>
<keyword evidence="3 9" id="KW-0479">Metal-binding</keyword>
<evidence type="ECO:0000256" key="1">
    <source>
        <dbReference type="ARBA" id="ARBA00001935"/>
    </source>
</evidence>
<evidence type="ECO:0000256" key="8">
    <source>
        <dbReference type="PIRSR" id="PIRSR600269-51"/>
    </source>
</evidence>
<organism evidence="14 15">
    <name type="scientific">Phomopsis amygdali</name>
    <name type="common">Fusicoccum amygdali</name>
    <dbReference type="NCBI Taxonomy" id="1214568"/>
    <lineage>
        <taxon>Eukaryota</taxon>
        <taxon>Fungi</taxon>
        <taxon>Dikarya</taxon>
        <taxon>Ascomycota</taxon>
        <taxon>Pezizomycotina</taxon>
        <taxon>Sordariomycetes</taxon>
        <taxon>Sordariomycetidae</taxon>
        <taxon>Diaporthales</taxon>
        <taxon>Diaporthaceae</taxon>
        <taxon>Diaporthe</taxon>
    </lineage>
</organism>
<dbReference type="Gene3D" id="3.10.450.40">
    <property type="match status" value="2"/>
</dbReference>
<feature type="chain" id="PRO_5042041377" description="Amine oxidase" evidence="10">
    <location>
        <begin position="24"/>
        <end position="770"/>
    </location>
</feature>
<dbReference type="AlphaFoldDB" id="A0AAD9VYP0"/>
<dbReference type="EMBL" id="JAUJFL010000011">
    <property type="protein sequence ID" value="KAK2596318.1"/>
    <property type="molecule type" value="Genomic_DNA"/>
</dbReference>
<dbReference type="PRINTS" id="PR00766">
    <property type="entry name" value="CUDAOXIDASE"/>
</dbReference>
<sequence length="770" mass="84277">MRLNTSFVPPILGSLAIASTVSGHDVRGLLPRQAGNGVCQVTQPTVGAPHQNIWAGLTNQEMADALDFLYKSKELNLTVDGGSLAIDLLQPNKTDVLPFLAGGGTAPPRYARATLAFGSSPEPYIQEYIVGPMAKGNQTQAKPLTFLSTRQPGKKLRVYDSDSGGPGDNLTDTIMSQAADITKALWNMDVNNFSLATVSPSRVENGQVTSWQGFTGISTSSFDTGTLLPQGLYVRTDRTGRDSSKWKITGWLYNNVFYNSIEELKTDVAKPGFEKLGMVVDGSWAQLEKVGDPLPFDELPPPISIQPGPKRFSVDTQENFVSWMDFSFYVTVSRDMGLRLFDIKYRGKRIIYEAIFTVINGPTLISDRGIDPIQSGTCYFDTMYGFGTSFVSLVNGYDCPAYSTYINTTYMDGTSRNTQPNAICMFELNEDLPIQRHSGPGFTSITKSIAFKLRSVATVGNYDYQTTYEFRMDGSITVAVRASGYIQSGYGAKNGEYGFNIHDNLSGSMHDHVLTFKADFDIMGEKNSVQKVEFVPATETYVWSDGKPRNTMKAKKSFIATEDDAKINWSPNGNAIYAIVNKDAKNQYGEAPGYRIMPAGVASLTIQNSSVAQNAVNHADHHLYVTKQKDTEARAANPYNLLDPADPVVNFAKYFDGESLDQQDVVVWFNLGMHHMPHTGDLPNTVFSTAHSAITIEPFNYLPGDPSRATTQQVRINSDSGGNGSVTSFGAKPVTCSIDSSQLNPKVEILNGTLAVHKLPYDGTRPNRIG</sequence>
<keyword evidence="6 9" id="KW-0186">Copper</keyword>
<evidence type="ECO:0000256" key="9">
    <source>
        <dbReference type="RuleBase" id="RU000672"/>
    </source>
</evidence>
<evidence type="ECO:0000256" key="6">
    <source>
        <dbReference type="ARBA" id="ARBA00023008"/>
    </source>
</evidence>
<comment type="cofactor">
    <cofactor evidence="1">
        <name>Cu cation</name>
        <dbReference type="ChEBI" id="CHEBI:23378"/>
    </cofactor>
</comment>
<gene>
    <name evidence="14" type="ORF">N8I77_013214</name>
</gene>
<evidence type="ECO:0000256" key="2">
    <source>
        <dbReference type="ARBA" id="ARBA00007983"/>
    </source>
</evidence>
<feature type="signal peptide" evidence="10">
    <location>
        <begin position="1"/>
        <end position="23"/>
    </location>
</feature>
<comment type="cofactor">
    <cofactor evidence="9">
        <name>Cu cation</name>
        <dbReference type="ChEBI" id="CHEBI:23378"/>
    </cofactor>
    <text evidence="9">Contains 1 topaquinone per subunit.</text>
</comment>
<dbReference type="InterPro" id="IPR015328">
    <property type="entry name" value="DUF1965"/>
</dbReference>
<evidence type="ECO:0000256" key="5">
    <source>
        <dbReference type="ARBA" id="ARBA00023002"/>
    </source>
</evidence>
<protein>
    <recommendedName>
        <fullName evidence="9">Amine oxidase</fullName>
        <ecNumber evidence="9">1.4.3.-</ecNumber>
    </recommendedName>
</protein>
<keyword evidence="5 9" id="KW-0560">Oxidoreductase</keyword>
<dbReference type="Proteomes" id="UP001265746">
    <property type="component" value="Unassembled WGS sequence"/>
</dbReference>
<evidence type="ECO:0000256" key="7">
    <source>
        <dbReference type="PIRSR" id="PIRSR600269-50"/>
    </source>
</evidence>
<feature type="active site" description="Proton acceptor" evidence="7">
    <location>
        <position position="381"/>
    </location>
</feature>
<evidence type="ECO:0000256" key="4">
    <source>
        <dbReference type="ARBA" id="ARBA00022772"/>
    </source>
</evidence>
<feature type="active site" description="Schiff-base intermediate with substrate; via topaquinone" evidence="7">
    <location>
        <position position="462"/>
    </location>
</feature>
<dbReference type="InterPro" id="IPR015800">
    <property type="entry name" value="Cu_amine_oxidase_N2"/>
</dbReference>
<dbReference type="GO" id="GO:0005886">
    <property type="term" value="C:plasma membrane"/>
    <property type="evidence" value="ECO:0007669"/>
    <property type="project" value="TreeGrafter"/>
</dbReference>
<dbReference type="Pfam" id="PF01179">
    <property type="entry name" value="Cu_amine_oxid"/>
    <property type="match status" value="1"/>
</dbReference>
<comment type="caution">
    <text evidence="14">The sequence shown here is derived from an EMBL/GenBank/DDBJ whole genome shotgun (WGS) entry which is preliminary data.</text>
</comment>
<feature type="modified residue" description="2',4',5'-topaquinone" evidence="8">
    <location>
        <position position="462"/>
    </location>
</feature>
<name>A0AAD9VYP0_PHOAM</name>
<dbReference type="GO" id="GO:0008131">
    <property type="term" value="F:primary methylamine oxidase activity"/>
    <property type="evidence" value="ECO:0007669"/>
    <property type="project" value="InterPro"/>
</dbReference>
<dbReference type="EC" id="1.4.3.-" evidence="9"/>
<dbReference type="InterPro" id="IPR000269">
    <property type="entry name" value="Cu_amine_oxidase"/>
</dbReference>
<keyword evidence="15" id="KW-1185">Reference proteome</keyword>
<evidence type="ECO:0000256" key="3">
    <source>
        <dbReference type="ARBA" id="ARBA00022723"/>
    </source>
</evidence>
<feature type="domain" description="DUF1965" evidence="13">
    <location>
        <begin position="226"/>
        <end position="292"/>
    </location>
</feature>